<dbReference type="Proteomes" id="UP000276133">
    <property type="component" value="Unassembled WGS sequence"/>
</dbReference>
<reference evidence="1 2" key="1">
    <citation type="journal article" date="2018" name="Sci. Rep.">
        <title>Genomic signatures of local adaptation to the degree of environmental predictability in rotifers.</title>
        <authorList>
            <person name="Franch-Gras L."/>
            <person name="Hahn C."/>
            <person name="Garcia-Roger E.M."/>
            <person name="Carmona M.J."/>
            <person name="Serra M."/>
            <person name="Gomez A."/>
        </authorList>
    </citation>
    <scope>NUCLEOTIDE SEQUENCE [LARGE SCALE GENOMIC DNA]</scope>
    <source>
        <strain evidence="1">HYR1</strain>
    </source>
</reference>
<name>A0A3M7Q494_BRAPC</name>
<protein>
    <submittedName>
        <fullName evidence="1">Uncharacterized protein</fullName>
    </submittedName>
</protein>
<sequence>MTISEAKPQTSSDSKSQNVDVEQEPGEACGLSQAPPISLSCFLGPNSCHSDIKSIYCFTVHVVPEFEAICGGGIANVLGCKCSVHLEIEECGLPMDHLCPKAHWLCCVAKKNKNYKEIEIKKNFTTKRAKLKFLIYLIFRILNLRKIFINSVSHYIIYTTPEDSQFELVSFTIRNLNFSSLNIQPLKKFTLWICNSTFPNVLFKDILYALSLLKFLDEFRNFNGNFRSLFENIEKADSKEFVLAPLLCAVSHLMGLSSIGPLKTLEEGCVVYTVILPINSRLLNAATDEDLLFHLSKLQFVLSLWEESSTFLNSFGLYKRQDSSSCDRSIYNDLYNAPDYYRRDRQN</sequence>
<dbReference type="EMBL" id="REGN01007519">
    <property type="protein sequence ID" value="RNA06022.1"/>
    <property type="molecule type" value="Genomic_DNA"/>
</dbReference>
<comment type="caution">
    <text evidence="1">The sequence shown here is derived from an EMBL/GenBank/DDBJ whole genome shotgun (WGS) entry which is preliminary data.</text>
</comment>
<dbReference type="OrthoDB" id="10054700at2759"/>
<keyword evidence="2" id="KW-1185">Reference proteome</keyword>
<evidence type="ECO:0000313" key="1">
    <source>
        <dbReference type="EMBL" id="RNA06022.1"/>
    </source>
</evidence>
<organism evidence="1 2">
    <name type="scientific">Brachionus plicatilis</name>
    <name type="common">Marine rotifer</name>
    <name type="synonym">Brachionus muelleri</name>
    <dbReference type="NCBI Taxonomy" id="10195"/>
    <lineage>
        <taxon>Eukaryota</taxon>
        <taxon>Metazoa</taxon>
        <taxon>Spiralia</taxon>
        <taxon>Gnathifera</taxon>
        <taxon>Rotifera</taxon>
        <taxon>Eurotatoria</taxon>
        <taxon>Monogononta</taxon>
        <taxon>Pseudotrocha</taxon>
        <taxon>Ploima</taxon>
        <taxon>Brachionidae</taxon>
        <taxon>Brachionus</taxon>
    </lineage>
</organism>
<gene>
    <name evidence="1" type="ORF">BpHYR1_048664</name>
</gene>
<accession>A0A3M7Q494</accession>
<dbReference type="AlphaFoldDB" id="A0A3M7Q494"/>
<evidence type="ECO:0000313" key="2">
    <source>
        <dbReference type="Proteomes" id="UP000276133"/>
    </source>
</evidence>
<proteinExistence type="predicted"/>